<evidence type="ECO:0000256" key="2">
    <source>
        <dbReference type="SAM" id="Phobius"/>
    </source>
</evidence>
<reference evidence="4 5" key="1">
    <citation type="submission" date="2017-10" db="EMBL/GenBank/DDBJ databases">
        <title>Sequencing the genomes of 1000 actinobacteria strains.</title>
        <authorList>
            <person name="Klenk H.-P."/>
        </authorList>
    </citation>
    <scope>NUCLEOTIDE SEQUENCE [LARGE SCALE GENOMIC DNA]</scope>
    <source>
        <strain evidence="4 5">DSM 15597</strain>
    </source>
</reference>
<protein>
    <recommendedName>
        <fullName evidence="6">PBP domain-containing protein</fullName>
    </recommendedName>
</protein>
<evidence type="ECO:0008006" key="6">
    <source>
        <dbReference type="Google" id="ProtNLM"/>
    </source>
</evidence>
<feature type="chain" id="PRO_5039273753" description="PBP domain-containing protein" evidence="3">
    <location>
        <begin position="29"/>
        <end position="827"/>
    </location>
</feature>
<evidence type="ECO:0000256" key="3">
    <source>
        <dbReference type="SAM" id="SignalP"/>
    </source>
</evidence>
<keyword evidence="2" id="KW-0812">Transmembrane</keyword>
<feature type="compositionally biased region" description="Polar residues" evidence="1">
    <location>
        <begin position="778"/>
        <end position="788"/>
    </location>
</feature>
<dbReference type="AlphaFoldDB" id="A0A2A9CT91"/>
<dbReference type="SUPFAM" id="SSF53850">
    <property type="entry name" value="Periplasmic binding protein-like II"/>
    <property type="match status" value="1"/>
</dbReference>
<feature type="compositionally biased region" description="Low complexity" evidence="1">
    <location>
        <begin position="745"/>
        <end position="758"/>
    </location>
</feature>
<comment type="caution">
    <text evidence="4">The sequence shown here is derived from an EMBL/GenBank/DDBJ whole genome shotgun (WGS) entry which is preliminary data.</text>
</comment>
<evidence type="ECO:0000313" key="4">
    <source>
        <dbReference type="EMBL" id="PFG17654.1"/>
    </source>
</evidence>
<keyword evidence="2" id="KW-1133">Transmembrane helix</keyword>
<organism evidence="4 5">
    <name type="scientific">Propionicimonas paludicola</name>
    <dbReference type="NCBI Taxonomy" id="185243"/>
    <lineage>
        <taxon>Bacteria</taxon>
        <taxon>Bacillati</taxon>
        <taxon>Actinomycetota</taxon>
        <taxon>Actinomycetes</taxon>
        <taxon>Propionibacteriales</taxon>
        <taxon>Nocardioidaceae</taxon>
        <taxon>Propionicimonas</taxon>
    </lineage>
</organism>
<keyword evidence="2" id="KW-0472">Membrane</keyword>
<feature type="region of interest" description="Disordered" evidence="1">
    <location>
        <begin position="741"/>
        <end position="792"/>
    </location>
</feature>
<gene>
    <name evidence="4" type="ORF">ATK74_2227</name>
</gene>
<dbReference type="Gene3D" id="3.40.190.10">
    <property type="entry name" value="Periplasmic binding protein-like II"/>
    <property type="match status" value="1"/>
</dbReference>
<evidence type="ECO:0000313" key="5">
    <source>
        <dbReference type="Proteomes" id="UP000226079"/>
    </source>
</evidence>
<feature type="compositionally biased region" description="Low complexity" evidence="1">
    <location>
        <begin position="766"/>
        <end position="777"/>
    </location>
</feature>
<dbReference type="Proteomes" id="UP000226079">
    <property type="component" value="Unassembled WGS sequence"/>
</dbReference>
<keyword evidence="5" id="KW-1185">Reference proteome</keyword>
<proteinExistence type="predicted"/>
<sequence length="827" mass="85353">MSSRTLRRPLAVALLILVMLSLSGTPLAATQARADGVASSAKTVRAADYDPDAANSPFPDLSVTVSQTQDLIQQGITVSWTGGKQSTVPNQQTGGANFLQVMQCWGDEPGSNGTRPDRTTCQYGGLNLPGDMRWSNRPSQSVPAAEDAQYTAVGAEYFDPTMTAIPFRSATGVTVASVVDGKKVPNAPDLDNNEFFTRYTTNEVSWAGSGADGAGSISFEVQTAQQSPGLGCGARVVAPDGTSGGASCWLVVLPRGTADAGLTAITKSGLFWETWKHHIAIRLGFKPAGVSCAIGAAERQLSGSELVSAAMGQWQPKLCNASGGAIYSLLTGSESDAALAANGTATAPLALTSRALSAEGATDSLAYAPVALTGISVAFAIDRKSRAIGDPVPDEELAKERQAFTSLKLTPRLLAKLLTASYSEALPRGADISHVSNVRDITFDPDFLAINDPEWRYMNITGVGVADALVPLGRSDAARAVWSYILADADARAFLNGAPDPWGMKVNPYYSINAKINPTGVALGLPSQEFPKADPAEFKGTASNRYADTINLVSWRPYTSSLEIGAYRVLTGDPQELGSWDPMAQPPKYGQSGRALVGLQAVIGLTDTAAASQFRVAQAALLNPAGRFVAPTDASLVAAATAMTVQKSQKQVVGFDPASSAAKKAAAAYPLTMPVYAAVNPAMSDAAVRSDYARFISTVATDGQVRGTGDGQLPAGYAPIPAAWKKQALAAAAAIKAGGFPKPSPSVTASPSPTSATSGNPVPSVANTTAASNPTATGSEAGQLTGPTTPADPNLGAAATVVPATAAVGLAAVLGVPFMSRFRRRRL</sequence>
<dbReference type="EMBL" id="PDJC01000001">
    <property type="protein sequence ID" value="PFG17654.1"/>
    <property type="molecule type" value="Genomic_DNA"/>
</dbReference>
<evidence type="ECO:0000256" key="1">
    <source>
        <dbReference type="SAM" id="MobiDB-lite"/>
    </source>
</evidence>
<feature type="transmembrane region" description="Helical" evidence="2">
    <location>
        <begin position="795"/>
        <end position="819"/>
    </location>
</feature>
<name>A0A2A9CT91_9ACTN</name>
<keyword evidence="3" id="KW-0732">Signal</keyword>
<accession>A0A2A9CT91</accession>
<feature type="signal peptide" evidence="3">
    <location>
        <begin position="1"/>
        <end position="28"/>
    </location>
</feature>